<sequence length="366" mass="38777">MNYKFLVVIGASLLVAACLSDKNTPTPTASGTEVVSGNSNNGSVTLPNSTSTCDTMTITFDKSVWPILQYNCTSCHSGAIISGGVDLSTYDKVISYVKNGKLYGAITHATGYSPMPSSTTRLSNCDINIIKKWIVGSYPSGSVLVNLNPTNPVNPVVTASPVVPPSNTTPTVTCDPNLVYFQQKVLPIIISNCAMSGCHDAVSRKDGVQLTDYSNIMKSVKAGDPNNSKLYKSIVRTDNERMPPPPMSPLSTDNKTAIFNWIKQGALNNSCDASASNCNTTNVSFSTTIQAILRTNCQGCHSGAVVSAGIDLSTYTNVMKVVTNGKLYGSVNHSTGFIPMPNASTKISSCEISQIKSWIDAGAKNN</sequence>
<evidence type="ECO:0000313" key="3">
    <source>
        <dbReference type="EMBL" id="RXK50660.1"/>
    </source>
</evidence>
<dbReference type="InterPro" id="IPR011429">
    <property type="entry name" value="Cyt_c_Planctomycete-type"/>
</dbReference>
<dbReference type="Pfam" id="PF07635">
    <property type="entry name" value="PSCyt1"/>
    <property type="match status" value="1"/>
</dbReference>
<accession>A0A4Q1C0W3</accession>
<comment type="caution">
    <text evidence="3">The sequence shown here is derived from an EMBL/GenBank/DDBJ whole genome shotgun (WGS) entry which is preliminary data.</text>
</comment>
<reference evidence="3 4" key="1">
    <citation type="submission" date="2019-01" db="EMBL/GenBank/DDBJ databases">
        <title>Cytophagaceae bacterium strain CAR-16.</title>
        <authorList>
            <person name="Chen W.-M."/>
        </authorList>
    </citation>
    <scope>NUCLEOTIDE SEQUENCE [LARGE SCALE GENOMIC DNA]</scope>
    <source>
        <strain evidence="3 4">CAR-16</strain>
    </source>
</reference>
<dbReference type="Proteomes" id="UP000289455">
    <property type="component" value="Unassembled WGS sequence"/>
</dbReference>
<proteinExistence type="predicted"/>
<feature type="domain" description="Cytochrome C Planctomycete-type" evidence="2">
    <location>
        <begin position="197"/>
        <end position="245"/>
    </location>
</feature>
<dbReference type="GO" id="GO:0009055">
    <property type="term" value="F:electron transfer activity"/>
    <property type="evidence" value="ECO:0007669"/>
    <property type="project" value="InterPro"/>
</dbReference>
<dbReference type="InterPro" id="IPR036909">
    <property type="entry name" value="Cyt_c-like_dom_sf"/>
</dbReference>
<dbReference type="EMBL" id="SDHY01000002">
    <property type="protein sequence ID" value="RXK50660.1"/>
    <property type="molecule type" value="Genomic_DNA"/>
</dbReference>
<evidence type="ECO:0000256" key="1">
    <source>
        <dbReference type="SAM" id="SignalP"/>
    </source>
</evidence>
<dbReference type="PANTHER" id="PTHR35889:SF3">
    <property type="entry name" value="F-BOX DOMAIN-CONTAINING PROTEIN"/>
    <property type="match status" value="1"/>
</dbReference>
<evidence type="ECO:0000259" key="2">
    <source>
        <dbReference type="Pfam" id="PF07635"/>
    </source>
</evidence>
<dbReference type="OrthoDB" id="1524066at2"/>
<dbReference type="GO" id="GO:0020037">
    <property type="term" value="F:heme binding"/>
    <property type="evidence" value="ECO:0007669"/>
    <property type="project" value="InterPro"/>
</dbReference>
<name>A0A4Q1C0W3_9BACT</name>
<dbReference type="RefSeq" id="WP_129026195.1">
    <property type="nucleotide sequence ID" value="NZ_SDHY01000002.1"/>
</dbReference>
<evidence type="ECO:0000313" key="4">
    <source>
        <dbReference type="Proteomes" id="UP000289455"/>
    </source>
</evidence>
<gene>
    <name evidence="3" type="ORF">ESB04_03140</name>
</gene>
<keyword evidence="1" id="KW-0732">Signal</keyword>
<feature type="signal peptide" evidence="1">
    <location>
        <begin position="1"/>
        <end position="17"/>
    </location>
</feature>
<dbReference type="PROSITE" id="PS51257">
    <property type="entry name" value="PROKAR_LIPOPROTEIN"/>
    <property type="match status" value="1"/>
</dbReference>
<keyword evidence="4" id="KW-1185">Reference proteome</keyword>
<protein>
    <recommendedName>
        <fullName evidence="2">Cytochrome C Planctomycete-type domain-containing protein</fullName>
    </recommendedName>
</protein>
<dbReference type="PANTHER" id="PTHR35889">
    <property type="entry name" value="CYCLOINULO-OLIGOSACCHARIDE FRUCTANOTRANSFERASE-RELATED"/>
    <property type="match status" value="1"/>
</dbReference>
<dbReference type="InterPro" id="IPR036280">
    <property type="entry name" value="Multihaem_cyt_sf"/>
</dbReference>
<dbReference type="SUPFAM" id="SSF46626">
    <property type="entry name" value="Cytochrome c"/>
    <property type="match status" value="1"/>
</dbReference>
<dbReference type="SUPFAM" id="SSF48695">
    <property type="entry name" value="Multiheme cytochromes"/>
    <property type="match status" value="1"/>
</dbReference>
<feature type="chain" id="PRO_5020284830" description="Cytochrome C Planctomycete-type domain-containing protein" evidence="1">
    <location>
        <begin position="18"/>
        <end position="366"/>
    </location>
</feature>
<dbReference type="AlphaFoldDB" id="A0A4Q1C0W3"/>
<organism evidence="3 4">
    <name type="scientific">Aquirufa rosea</name>
    <dbReference type="NCBI Taxonomy" id="2509241"/>
    <lineage>
        <taxon>Bacteria</taxon>
        <taxon>Pseudomonadati</taxon>
        <taxon>Bacteroidota</taxon>
        <taxon>Cytophagia</taxon>
        <taxon>Cytophagales</taxon>
        <taxon>Flectobacillaceae</taxon>
        <taxon>Aquirufa</taxon>
    </lineage>
</organism>